<evidence type="ECO:0000313" key="2">
    <source>
        <dbReference type="Proteomes" id="UP000663760"/>
    </source>
</evidence>
<evidence type="ECO:0000313" key="1">
    <source>
        <dbReference type="EMBL" id="CAA7395555.1"/>
    </source>
</evidence>
<proteinExistence type="predicted"/>
<dbReference type="EMBL" id="LR746267">
    <property type="protein sequence ID" value="CAA7395555.1"/>
    <property type="molecule type" value="Genomic_DNA"/>
</dbReference>
<sequence>MRQRCTRILSVQKNRRAMSMASKALVGQGRCGQLNLEVIKFLSLLLSLPHIQLLLSTKPL</sequence>
<name>A0A7I8KF06_SPIIN</name>
<gene>
    <name evidence="1" type="ORF">SI8410_04006216</name>
</gene>
<dbReference type="Proteomes" id="UP000663760">
    <property type="component" value="Chromosome 4"/>
</dbReference>
<organism evidence="1 2">
    <name type="scientific">Spirodela intermedia</name>
    <name type="common">Intermediate duckweed</name>
    <dbReference type="NCBI Taxonomy" id="51605"/>
    <lineage>
        <taxon>Eukaryota</taxon>
        <taxon>Viridiplantae</taxon>
        <taxon>Streptophyta</taxon>
        <taxon>Embryophyta</taxon>
        <taxon>Tracheophyta</taxon>
        <taxon>Spermatophyta</taxon>
        <taxon>Magnoliopsida</taxon>
        <taxon>Liliopsida</taxon>
        <taxon>Araceae</taxon>
        <taxon>Lemnoideae</taxon>
        <taxon>Spirodela</taxon>
    </lineage>
</organism>
<dbReference type="AlphaFoldDB" id="A0A7I8KF06"/>
<accession>A0A7I8KF06</accession>
<protein>
    <submittedName>
        <fullName evidence="1">Uncharacterized protein</fullName>
    </submittedName>
</protein>
<keyword evidence="2" id="KW-1185">Reference proteome</keyword>
<reference evidence="1" key="1">
    <citation type="submission" date="2020-02" db="EMBL/GenBank/DDBJ databases">
        <authorList>
            <person name="Scholz U."/>
            <person name="Mascher M."/>
            <person name="Fiebig A."/>
        </authorList>
    </citation>
    <scope>NUCLEOTIDE SEQUENCE</scope>
</reference>